<organism evidence="2 3">
    <name type="scientific">Fistulifera solaris</name>
    <name type="common">Oleaginous diatom</name>
    <dbReference type="NCBI Taxonomy" id="1519565"/>
    <lineage>
        <taxon>Eukaryota</taxon>
        <taxon>Sar</taxon>
        <taxon>Stramenopiles</taxon>
        <taxon>Ochrophyta</taxon>
        <taxon>Bacillariophyta</taxon>
        <taxon>Bacillariophyceae</taxon>
        <taxon>Bacillariophycidae</taxon>
        <taxon>Naviculales</taxon>
        <taxon>Naviculaceae</taxon>
        <taxon>Fistulifera</taxon>
    </lineage>
</organism>
<reference evidence="2 3" key="1">
    <citation type="journal article" date="2015" name="Plant Cell">
        <title>Oil accumulation by the oleaginous diatom Fistulifera solaris as revealed by the genome and transcriptome.</title>
        <authorList>
            <person name="Tanaka T."/>
            <person name="Maeda Y."/>
            <person name="Veluchamy A."/>
            <person name="Tanaka M."/>
            <person name="Abida H."/>
            <person name="Marechal E."/>
            <person name="Bowler C."/>
            <person name="Muto M."/>
            <person name="Sunaga Y."/>
            <person name="Tanaka M."/>
            <person name="Yoshino T."/>
            <person name="Taniguchi T."/>
            <person name="Fukuda Y."/>
            <person name="Nemoto M."/>
            <person name="Matsumoto M."/>
            <person name="Wong P.S."/>
            <person name="Aburatani S."/>
            <person name="Fujibuchi W."/>
        </authorList>
    </citation>
    <scope>NUCLEOTIDE SEQUENCE [LARGE SCALE GENOMIC DNA]</scope>
    <source>
        <strain evidence="2 3">JPCC DA0580</strain>
    </source>
</reference>
<evidence type="ECO:0000313" key="2">
    <source>
        <dbReference type="EMBL" id="GAX12801.1"/>
    </source>
</evidence>
<name>A0A1Z5JGB5_FISSO</name>
<dbReference type="PANTHER" id="PTHR43162:SF1">
    <property type="entry name" value="PRESTALK A DIFFERENTIATION PROTEIN A"/>
    <property type="match status" value="1"/>
</dbReference>
<dbReference type="AlphaFoldDB" id="A0A1Z5JGB5"/>
<accession>A0A1Z5JGB5</accession>
<dbReference type="PANTHER" id="PTHR43162">
    <property type="match status" value="1"/>
</dbReference>
<proteinExistence type="predicted"/>
<dbReference type="EMBL" id="BDSP01000055">
    <property type="protein sequence ID" value="GAX12801.1"/>
    <property type="molecule type" value="Genomic_DNA"/>
</dbReference>
<dbReference type="InterPro" id="IPR036291">
    <property type="entry name" value="NAD(P)-bd_dom_sf"/>
</dbReference>
<dbReference type="Gene3D" id="3.40.50.720">
    <property type="entry name" value="NAD(P)-binding Rossmann-like Domain"/>
    <property type="match status" value="1"/>
</dbReference>
<dbReference type="SUPFAM" id="SSF51735">
    <property type="entry name" value="NAD(P)-binding Rossmann-fold domains"/>
    <property type="match status" value="1"/>
</dbReference>
<keyword evidence="3" id="KW-1185">Reference proteome</keyword>
<dbReference type="InParanoid" id="A0A1Z5JGB5"/>
<protein>
    <recommendedName>
        <fullName evidence="1">NmrA-like domain-containing protein</fullName>
    </recommendedName>
</protein>
<sequence length="346" mass="38301">MSLLKKTQKGLADIIPGLGRFTFDADVGKVFVTSGTGVIGYRVAASLLEAGHKNVRVGVWKGDRGKIPGGGDKPFVDGLVAALEEKGAEVVDFDWTDAACYDTVLQGVNTVFCSLPNLDDWASVFPAFLLKCKDMKVEHFIKISFLHNKAGMVYREKVPFVQFHCTCDDLLEQAPLNSRISYTILCASHLMTTPLLHQGDLLRKEHKFVTASYGMGVNYVSPNDVADAAVVVILNRKEHRNKVYNLTGPGPITDAEVCKLLSKAYQTEIEHVSLGYHDYVKSVKKRGLPTWLVKDSATFEKIKASGIDEMKESYSKDLEKLIGRKPETFEGYFANTEAMRPGIKFP</sequence>
<dbReference type="Pfam" id="PF05368">
    <property type="entry name" value="NmrA"/>
    <property type="match status" value="1"/>
</dbReference>
<evidence type="ECO:0000259" key="1">
    <source>
        <dbReference type="Pfam" id="PF05368"/>
    </source>
</evidence>
<gene>
    <name evidence="2" type="ORF">FisN_15Hh280</name>
</gene>
<evidence type="ECO:0000313" key="3">
    <source>
        <dbReference type="Proteomes" id="UP000198406"/>
    </source>
</evidence>
<feature type="domain" description="NmrA-like" evidence="1">
    <location>
        <begin position="29"/>
        <end position="333"/>
    </location>
</feature>
<comment type="caution">
    <text evidence="2">The sequence shown here is derived from an EMBL/GenBank/DDBJ whole genome shotgun (WGS) entry which is preliminary data.</text>
</comment>
<dbReference type="OrthoDB" id="9997102at2759"/>
<dbReference type="InterPro" id="IPR051604">
    <property type="entry name" value="Ergot_Alk_Oxidoreductase"/>
</dbReference>
<dbReference type="Proteomes" id="UP000198406">
    <property type="component" value="Unassembled WGS sequence"/>
</dbReference>
<dbReference type="InterPro" id="IPR008030">
    <property type="entry name" value="NmrA-like"/>
</dbReference>